<proteinExistence type="predicted"/>
<feature type="compositionally biased region" description="Basic residues" evidence="1">
    <location>
        <begin position="1"/>
        <end position="21"/>
    </location>
</feature>
<dbReference type="AlphaFoldDB" id="A0A6J4IQX8"/>
<gene>
    <name evidence="2" type="ORF">AVDCRST_MAG57-2425</name>
</gene>
<evidence type="ECO:0000313" key="2">
    <source>
        <dbReference type="EMBL" id="CAA9257111.1"/>
    </source>
</evidence>
<feature type="non-terminal residue" evidence="2">
    <location>
        <position position="29"/>
    </location>
</feature>
<reference evidence="2" key="1">
    <citation type="submission" date="2020-02" db="EMBL/GenBank/DDBJ databases">
        <authorList>
            <person name="Meier V. D."/>
        </authorList>
    </citation>
    <scope>NUCLEOTIDE SEQUENCE</scope>
    <source>
        <strain evidence="2">AVDCRST_MAG57</strain>
    </source>
</reference>
<sequence length="29" mass="3165">AHGRRHLLRPGRHRCHGRRGGRAGTAPPA</sequence>
<evidence type="ECO:0000256" key="1">
    <source>
        <dbReference type="SAM" id="MobiDB-lite"/>
    </source>
</evidence>
<feature type="region of interest" description="Disordered" evidence="1">
    <location>
        <begin position="1"/>
        <end position="29"/>
    </location>
</feature>
<accession>A0A6J4IQX8</accession>
<feature type="non-terminal residue" evidence="2">
    <location>
        <position position="1"/>
    </location>
</feature>
<dbReference type="EMBL" id="CADCTI010000200">
    <property type="protein sequence ID" value="CAA9257111.1"/>
    <property type="molecule type" value="Genomic_DNA"/>
</dbReference>
<name>A0A6J4IQX8_9ACTN</name>
<organism evidence="2">
    <name type="scientific">uncultured Blastococcus sp</name>
    <dbReference type="NCBI Taxonomy" id="217144"/>
    <lineage>
        <taxon>Bacteria</taxon>
        <taxon>Bacillati</taxon>
        <taxon>Actinomycetota</taxon>
        <taxon>Actinomycetes</taxon>
        <taxon>Geodermatophilales</taxon>
        <taxon>Geodermatophilaceae</taxon>
        <taxon>Blastococcus</taxon>
        <taxon>environmental samples</taxon>
    </lineage>
</organism>
<protein>
    <submittedName>
        <fullName evidence="2">Uncharacterized protein</fullName>
    </submittedName>
</protein>